<feature type="non-terminal residue" evidence="2">
    <location>
        <position position="1"/>
    </location>
</feature>
<accession>A0A2J6PRC2</accession>
<dbReference type="EMBL" id="KZ613505">
    <property type="protein sequence ID" value="PMD16563.1"/>
    <property type="molecule type" value="Genomic_DNA"/>
</dbReference>
<sequence length="168" mass="17949">ASAYPDPSQWATYAFLWQQNSALMSYNDSASEIALIGSSITTVAQESGIDARVILCVIMQESGGNVRVGNTNNGVNNTGIMQANNGVSFNPSDPAGSILQMVRDGTEGTVSGPGLKQAFVQYGNYYVALRVYNSGSVNLNQLNDPRGATANYVEDMANRLMGHSWPNM</sequence>
<evidence type="ECO:0000313" key="3">
    <source>
        <dbReference type="Proteomes" id="UP000235672"/>
    </source>
</evidence>
<dbReference type="AlphaFoldDB" id="A0A2J6PRC2"/>
<proteinExistence type="predicted"/>
<feature type="domain" description="Transglycosylase SLT" evidence="1">
    <location>
        <begin position="42"/>
        <end position="143"/>
    </location>
</feature>
<gene>
    <name evidence="2" type="ORF">NA56DRAFT_580321</name>
</gene>
<dbReference type="Pfam" id="PF01464">
    <property type="entry name" value="SLT"/>
    <property type="match status" value="1"/>
</dbReference>
<dbReference type="OrthoDB" id="1193027at2759"/>
<protein>
    <recommendedName>
        <fullName evidence="1">Transglycosylase SLT domain-containing protein</fullName>
    </recommendedName>
</protein>
<name>A0A2J6PRC2_9HELO</name>
<keyword evidence="3" id="KW-1185">Reference proteome</keyword>
<dbReference type="SUPFAM" id="SSF53955">
    <property type="entry name" value="Lysozyme-like"/>
    <property type="match status" value="1"/>
</dbReference>
<evidence type="ECO:0000313" key="2">
    <source>
        <dbReference type="EMBL" id="PMD16563.1"/>
    </source>
</evidence>
<organism evidence="2 3">
    <name type="scientific">Hyaloscypha hepaticicola</name>
    <dbReference type="NCBI Taxonomy" id="2082293"/>
    <lineage>
        <taxon>Eukaryota</taxon>
        <taxon>Fungi</taxon>
        <taxon>Dikarya</taxon>
        <taxon>Ascomycota</taxon>
        <taxon>Pezizomycotina</taxon>
        <taxon>Leotiomycetes</taxon>
        <taxon>Helotiales</taxon>
        <taxon>Hyaloscyphaceae</taxon>
        <taxon>Hyaloscypha</taxon>
    </lineage>
</organism>
<dbReference type="Gene3D" id="1.10.530.10">
    <property type="match status" value="1"/>
</dbReference>
<dbReference type="Proteomes" id="UP000235672">
    <property type="component" value="Unassembled WGS sequence"/>
</dbReference>
<dbReference type="InterPro" id="IPR023346">
    <property type="entry name" value="Lysozyme-like_dom_sf"/>
</dbReference>
<evidence type="ECO:0000259" key="1">
    <source>
        <dbReference type="Pfam" id="PF01464"/>
    </source>
</evidence>
<reference evidence="2 3" key="1">
    <citation type="submission" date="2016-05" db="EMBL/GenBank/DDBJ databases">
        <title>A degradative enzymes factory behind the ericoid mycorrhizal symbiosis.</title>
        <authorList>
            <consortium name="DOE Joint Genome Institute"/>
            <person name="Martino E."/>
            <person name="Morin E."/>
            <person name="Grelet G."/>
            <person name="Kuo A."/>
            <person name="Kohler A."/>
            <person name="Daghino S."/>
            <person name="Barry K."/>
            <person name="Choi C."/>
            <person name="Cichocki N."/>
            <person name="Clum A."/>
            <person name="Copeland A."/>
            <person name="Hainaut M."/>
            <person name="Haridas S."/>
            <person name="Labutti K."/>
            <person name="Lindquist E."/>
            <person name="Lipzen A."/>
            <person name="Khouja H.-R."/>
            <person name="Murat C."/>
            <person name="Ohm R."/>
            <person name="Olson A."/>
            <person name="Spatafora J."/>
            <person name="Veneault-Fourrey C."/>
            <person name="Henrissat B."/>
            <person name="Grigoriev I."/>
            <person name="Martin F."/>
            <person name="Perotto S."/>
        </authorList>
    </citation>
    <scope>NUCLEOTIDE SEQUENCE [LARGE SCALE GENOMIC DNA]</scope>
    <source>
        <strain evidence="2 3">UAMH 7357</strain>
    </source>
</reference>
<dbReference type="InterPro" id="IPR008258">
    <property type="entry name" value="Transglycosylase_SLT_dom_1"/>
</dbReference>